<dbReference type="EMBL" id="CAJOBA010007832">
    <property type="protein sequence ID" value="CAF3813517.1"/>
    <property type="molecule type" value="Genomic_DNA"/>
</dbReference>
<organism evidence="1 3">
    <name type="scientific">Didymodactylos carnosus</name>
    <dbReference type="NCBI Taxonomy" id="1234261"/>
    <lineage>
        <taxon>Eukaryota</taxon>
        <taxon>Metazoa</taxon>
        <taxon>Spiralia</taxon>
        <taxon>Gnathifera</taxon>
        <taxon>Rotifera</taxon>
        <taxon>Eurotatoria</taxon>
        <taxon>Bdelloidea</taxon>
        <taxon>Philodinida</taxon>
        <taxon>Philodinidae</taxon>
        <taxon>Didymodactylos</taxon>
    </lineage>
</organism>
<protein>
    <submittedName>
        <fullName evidence="1">Uncharacterized protein</fullName>
    </submittedName>
</protein>
<dbReference type="Proteomes" id="UP000682733">
    <property type="component" value="Unassembled WGS sequence"/>
</dbReference>
<evidence type="ECO:0000313" key="2">
    <source>
        <dbReference type="EMBL" id="CAF3813517.1"/>
    </source>
</evidence>
<dbReference type="EMBL" id="CAJNOK010007820">
    <property type="protein sequence ID" value="CAF1045528.1"/>
    <property type="molecule type" value="Genomic_DNA"/>
</dbReference>
<accession>A0A8S2E1G3</accession>
<gene>
    <name evidence="1" type="ORF">OVA965_LOCUS16703</name>
    <name evidence="2" type="ORF">TMI583_LOCUS16713</name>
</gene>
<name>A0A8S2E1G3_9BILA</name>
<dbReference type="AlphaFoldDB" id="A0A8S2E1G3"/>
<proteinExistence type="predicted"/>
<evidence type="ECO:0000313" key="1">
    <source>
        <dbReference type="EMBL" id="CAF1045528.1"/>
    </source>
</evidence>
<comment type="caution">
    <text evidence="1">The sequence shown here is derived from an EMBL/GenBank/DDBJ whole genome shotgun (WGS) entry which is preliminary data.</text>
</comment>
<reference evidence="1" key="1">
    <citation type="submission" date="2021-02" db="EMBL/GenBank/DDBJ databases">
        <authorList>
            <person name="Nowell W R."/>
        </authorList>
    </citation>
    <scope>NUCLEOTIDE SEQUENCE</scope>
</reference>
<dbReference type="Proteomes" id="UP000677228">
    <property type="component" value="Unassembled WGS sequence"/>
</dbReference>
<sequence length="30" mass="3298">MLFVTIDDEEMEIGSSKMFIDNGHAANGPQ</sequence>
<feature type="non-terminal residue" evidence="1">
    <location>
        <position position="30"/>
    </location>
</feature>
<evidence type="ECO:0000313" key="3">
    <source>
        <dbReference type="Proteomes" id="UP000677228"/>
    </source>
</evidence>